<proteinExistence type="predicted"/>
<comment type="caution">
    <text evidence="3">The sequence shown here is derived from an EMBL/GenBank/DDBJ whole genome shotgun (WGS) entry which is preliminary data.</text>
</comment>
<evidence type="ECO:0000256" key="2">
    <source>
        <dbReference type="SAM" id="SignalP"/>
    </source>
</evidence>
<feature type="region of interest" description="Disordered" evidence="1">
    <location>
        <begin position="54"/>
        <end position="73"/>
    </location>
</feature>
<dbReference type="EMBL" id="JAUKUA010000004">
    <property type="protein sequence ID" value="KAK0714497.1"/>
    <property type="molecule type" value="Genomic_DNA"/>
</dbReference>
<keyword evidence="2" id="KW-0732">Signal</keyword>
<evidence type="ECO:0008006" key="5">
    <source>
        <dbReference type="Google" id="ProtNLM"/>
    </source>
</evidence>
<name>A0AA40AEQ0_9PEZI</name>
<sequence>MFAVWLLSSALSSLPYLFLKQSLLRTSSITNLTVSAPRVRKGSLATIHQIATSTSTRRSTRGGVVTRGAQERM</sequence>
<evidence type="ECO:0000313" key="3">
    <source>
        <dbReference type="EMBL" id="KAK0714497.1"/>
    </source>
</evidence>
<keyword evidence="4" id="KW-1185">Reference proteome</keyword>
<feature type="chain" id="PRO_5041470219" description="Secreted protein" evidence="2">
    <location>
        <begin position="16"/>
        <end position="73"/>
    </location>
</feature>
<evidence type="ECO:0000313" key="4">
    <source>
        <dbReference type="Proteomes" id="UP001172102"/>
    </source>
</evidence>
<feature type="signal peptide" evidence="2">
    <location>
        <begin position="1"/>
        <end position="15"/>
    </location>
</feature>
<dbReference type="Proteomes" id="UP001172102">
    <property type="component" value="Unassembled WGS sequence"/>
</dbReference>
<protein>
    <recommendedName>
        <fullName evidence="5">Secreted protein</fullName>
    </recommendedName>
</protein>
<accession>A0AA40AEQ0</accession>
<dbReference type="AlphaFoldDB" id="A0AA40AEQ0"/>
<evidence type="ECO:0000256" key="1">
    <source>
        <dbReference type="SAM" id="MobiDB-lite"/>
    </source>
</evidence>
<organism evidence="3 4">
    <name type="scientific">Lasiosphaeris hirsuta</name>
    <dbReference type="NCBI Taxonomy" id="260670"/>
    <lineage>
        <taxon>Eukaryota</taxon>
        <taxon>Fungi</taxon>
        <taxon>Dikarya</taxon>
        <taxon>Ascomycota</taxon>
        <taxon>Pezizomycotina</taxon>
        <taxon>Sordariomycetes</taxon>
        <taxon>Sordariomycetidae</taxon>
        <taxon>Sordariales</taxon>
        <taxon>Lasiosphaeriaceae</taxon>
        <taxon>Lasiosphaeris</taxon>
    </lineage>
</organism>
<reference evidence="3" key="1">
    <citation type="submission" date="2023-06" db="EMBL/GenBank/DDBJ databases">
        <title>Genome-scale phylogeny and comparative genomics of the fungal order Sordariales.</title>
        <authorList>
            <consortium name="Lawrence Berkeley National Laboratory"/>
            <person name="Hensen N."/>
            <person name="Bonometti L."/>
            <person name="Westerberg I."/>
            <person name="Brannstrom I.O."/>
            <person name="Guillou S."/>
            <person name="Cros-Aarteil S."/>
            <person name="Calhoun S."/>
            <person name="Haridas S."/>
            <person name="Kuo A."/>
            <person name="Mondo S."/>
            <person name="Pangilinan J."/>
            <person name="Riley R."/>
            <person name="Labutti K."/>
            <person name="Andreopoulos B."/>
            <person name="Lipzen A."/>
            <person name="Chen C."/>
            <person name="Yanf M."/>
            <person name="Daum C."/>
            <person name="Ng V."/>
            <person name="Clum A."/>
            <person name="Steindorff A."/>
            <person name="Ohm R."/>
            <person name="Martin F."/>
            <person name="Silar P."/>
            <person name="Natvig D."/>
            <person name="Lalanne C."/>
            <person name="Gautier V."/>
            <person name="Ament-Velasquez S.L."/>
            <person name="Kruys A."/>
            <person name="Hutchinson M.I."/>
            <person name="Powell A.J."/>
            <person name="Barry K."/>
            <person name="Miller A.N."/>
            <person name="Grigoriev I.V."/>
            <person name="Debuchy R."/>
            <person name="Gladieux P."/>
            <person name="Thoren M.H."/>
            <person name="Johannesson H."/>
        </authorList>
    </citation>
    <scope>NUCLEOTIDE SEQUENCE</scope>
    <source>
        <strain evidence="3">SMH4607-1</strain>
    </source>
</reference>
<gene>
    <name evidence="3" type="ORF">B0H67DRAFT_578329</name>
</gene>